<dbReference type="InterPro" id="IPR011059">
    <property type="entry name" value="Metal-dep_hydrolase_composite"/>
</dbReference>
<comment type="similarity">
    <text evidence="2">Belongs to the metallo-dependent hydrolases superfamily. Hydantoinase/dihydropyrimidinase family.</text>
</comment>
<dbReference type="SUPFAM" id="SSF51556">
    <property type="entry name" value="Metallo-dependent hydrolases"/>
    <property type="match status" value="1"/>
</dbReference>
<dbReference type="Gene3D" id="3.20.20.140">
    <property type="entry name" value="Metal-dependent hydrolases"/>
    <property type="match status" value="1"/>
</dbReference>
<evidence type="ECO:0000259" key="6">
    <source>
        <dbReference type="Pfam" id="PF01979"/>
    </source>
</evidence>
<feature type="domain" description="Amidohydrolase-related" evidence="6">
    <location>
        <begin position="49"/>
        <end position="438"/>
    </location>
</feature>
<keyword evidence="3" id="KW-0479">Metal-binding</keyword>
<proteinExistence type="inferred from homology"/>
<dbReference type="NCBIfam" id="TIGR02033">
    <property type="entry name" value="D-hydantoinase"/>
    <property type="match status" value="1"/>
</dbReference>
<protein>
    <submittedName>
        <fullName evidence="7">Phenylhydantoinase</fullName>
    </submittedName>
</protein>
<dbReference type="FunFam" id="3.20.20.140:FF:000076">
    <property type="entry name" value="Dihydropyrimidinase like 2"/>
    <property type="match status" value="1"/>
</dbReference>
<dbReference type="InterPro" id="IPR032466">
    <property type="entry name" value="Metal_Hydrolase"/>
</dbReference>
<evidence type="ECO:0000256" key="1">
    <source>
        <dbReference type="ARBA" id="ARBA00001947"/>
    </source>
</evidence>
<evidence type="ECO:0000256" key="4">
    <source>
        <dbReference type="ARBA" id="ARBA00022801"/>
    </source>
</evidence>
<dbReference type="GO" id="GO:0016812">
    <property type="term" value="F:hydrolase activity, acting on carbon-nitrogen (but not peptide) bonds, in cyclic amides"/>
    <property type="evidence" value="ECO:0007669"/>
    <property type="project" value="TreeGrafter"/>
</dbReference>
<keyword evidence="4" id="KW-0378">Hydrolase</keyword>
<dbReference type="AlphaFoldDB" id="A0A127EF71"/>
<dbReference type="SUPFAM" id="SSF51338">
    <property type="entry name" value="Composite domain of metallo-dependent hydrolases"/>
    <property type="match status" value="2"/>
</dbReference>
<accession>A0A127EF71</accession>
<gene>
    <name evidence="7" type="ORF">JFP838_02085</name>
</gene>
<comment type="cofactor">
    <cofactor evidence="1">
        <name>Zn(2+)</name>
        <dbReference type="ChEBI" id="CHEBI:29105"/>
    </cofactor>
</comment>
<dbReference type="Proteomes" id="UP000070260">
    <property type="component" value="Chromosome"/>
</dbReference>
<dbReference type="Gene3D" id="2.30.40.10">
    <property type="entry name" value="Urease, subunit C, domain 1"/>
    <property type="match status" value="1"/>
</dbReference>
<organism evidence="7 8">
    <name type="scientific">Clostridium perfringens</name>
    <dbReference type="NCBI Taxonomy" id="1502"/>
    <lineage>
        <taxon>Bacteria</taxon>
        <taxon>Bacillati</taxon>
        <taxon>Bacillota</taxon>
        <taxon>Clostridia</taxon>
        <taxon>Eubacteriales</taxon>
        <taxon>Clostridiaceae</taxon>
        <taxon>Clostridium</taxon>
    </lineage>
</organism>
<dbReference type="PANTHER" id="PTHR11647">
    <property type="entry name" value="HYDRANTOINASE/DIHYDROPYRIMIDINASE FAMILY MEMBER"/>
    <property type="match status" value="1"/>
</dbReference>
<dbReference type="CDD" id="cd01314">
    <property type="entry name" value="D-HYD"/>
    <property type="match status" value="1"/>
</dbReference>
<dbReference type="RefSeq" id="WP_061426292.1">
    <property type="nucleotide sequence ID" value="NZ_CATNZO010000001.1"/>
</dbReference>
<comment type="PTM">
    <text evidence="5">Carbamylation allows a single lysine to coordinate two divalent metal cations.</text>
</comment>
<dbReference type="EMBL" id="CP010994">
    <property type="protein sequence ID" value="AMN34589.1"/>
    <property type="molecule type" value="Genomic_DNA"/>
</dbReference>
<dbReference type="OrthoDB" id="9765462at2"/>
<dbReference type="Pfam" id="PF01979">
    <property type="entry name" value="Amidohydro_1"/>
    <property type="match status" value="1"/>
</dbReference>
<dbReference type="PATRIC" id="fig|1502.177.peg.397"/>
<dbReference type="InterPro" id="IPR006680">
    <property type="entry name" value="Amidohydro-rel"/>
</dbReference>
<evidence type="ECO:0000313" key="7">
    <source>
        <dbReference type="EMBL" id="AMN34589.1"/>
    </source>
</evidence>
<evidence type="ECO:0000256" key="2">
    <source>
        <dbReference type="ARBA" id="ARBA00008829"/>
    </source>
</evidence>
<name>A0A127EF71_CLOPF</name>
<evidence type="ECO:0000256" key="5">
    <source>
        <dbReference type="PIRSR" id="PIRSR611778-50"/>
    </source>
</evidence>
<dbReference type="PANTHER" id="PTHR11647:SF1">
    <property type="entry name" value="COLLAPSIN RESPONSE MEDIATOR PROTEIN"/>
    <property type="match status" value="1"/>
</dbReference>
<dbReference type="InterPro" id="IPR050378">
    <property type="entry name" value="Metallo-dep_Hydrolases_sf"/>
</dbReference>
<evidence type="ECO:0000313" key="8">
    <source>
        <dbReference type="Proteomes" id="UP000070260"/>
    </source>
</evidence>
<dbReference type="InterPro" id="IPR011778">
    <property type="entry name" value="Hydantoinase/dihydroPyrase"/>
</dbReference>
<dbReference type="GO" id="GO:0046872">
    <property type="term" value="F:metal ion binding"/>
    <property type="evidence" value="ECO:0007669"/>
    <property type="project" value="UniProtKB-KW"/>
</dbReference>
<sequence length="465" mass="53001">MGTVLKGAYIVTSKEIIRNDLRIDGEKIESIGLSLEKDGDEIIDLKGSYILPGGIDAHTHFDLELPNIKTSDDFNSGTKAAIAGGTTTIIDFVNCHRGEKLSSVLEVYKEKTKDICYSDYGFHMTLCEWNKDVESEMEDMVKQGITSFKMYMAYKDTLQVNEEEIEQALRKAKELGVLISFHCENGDEIIKNINDLLEENKYDVKYHEISRSSEVEYEAVNTLIKIATKINYPIYIVHLSSKMSLDAVRKARQKGVKIFVETCPHYLLLDKSYYELEKDEELEGAKYVMSPPLRSKEDNKALWRGIKLGEIDTIATDHCSFNYEDKRKNARVDFSKIPNGIPSVEHRMELIFSYGVEDKKISLNEMVQLTSTNPAKIFGLYPKKGEIKEGSDADLLIIEADYDGVISHKDSIQEVDYTPYEGFKSNGKIKRVFLRGKELVKDGKFIGKEPTGQYISRKKWSYEGR</sequence>
<reference evidence="7 8" key="1">
    <citation type="journal article" date="2016" name="PLoS ONE">
        <title>Plasmid Characterization and Chromosome Analysis of Two netF+ Clostridium perfringens Isolates Associated with Foal and Canine Necrotizing Enteritis.</title>
        <authorList>
            <person name="Mehdizadeh Gohari I."/>
            <person name="Kropinski A.M."/>
            <person name="Weese S.J."/>
            <person name="Parreira V.R."/>
            <person name="Whitehead A.E."/>
            <person name="Boerlin P."/>
            <person name="Prescott J.F."/>
        </authorList>
    </citation>
    <scope>NUCLEOTIDE SEQUENCE [LARGE SCALE GENOMIC DNA]</scope>
    <source>
        <strain evidence="7 8">JP838</strain>
    </source>
</reference>
<feature type="modified residue" description="N6-carboxylysine" evidence="5">
    <location>
        <position position="149"/>
    </location>
</feature>
<evidence type="ECO:0000256" key="3">
    <source>
        <dbReference type="ARBA" id="ARBA00022723"/>
    </source>
</evidence>
<dbReference type="GO" id="GO:0005829">
    <property type="term" value="C:cytosol"/>
    <property type="evidence" value="ECO:0007669"/>
    <property type="project" value="TreeGrafter"/>
</dbReference>